<evidence type="ECO:0000259" key="1">
    <source>
        <dbReference type="Pfam" id="PF00650"/>
    </source>
</evidence>
<dbReference type="Gene3D" id="3.40.525.10">
    <property type="entry name" value="CRAL-TRIO lipid binding domain"/>
    <property type="match status" value="1"/>
</dbReference>
<feature type="domain" description="CRAL-TRIO" evidence="1">
    <location>
        <begin position="2"/>
        <end position="67"/>
    </location>
</feature>
<dbReference type="InterPro" id="IPR001251">
    <property type="entry name" value="CRAL-TRIO_dom"/>
</dbReference>
<organism evidence="2 3">
    <name type="scientific">Rubroshorea leprosula</name>
    <dbReference type="NCBI Taxonomy" id="152421"/>
    <lineage>
        <taxon>Eukaryota</taxon>
        <taxon>Viridiplantae</taxon>
        <taxon>Streptophyta</taxon>
        <taxon>Embryophyta</taxon>
        <taxon>Tracheophyta</taxon>
        <taxon>Spermatophyta</taxon>
        <taxon>Magnoliopsida</taxon>
        <taxon>eudicotyledons</taxon>
        <taxon>Gunneridae</taxon>
        <taxon>Pentapetalae</taxon>
        <taxon>rosids</taxon>
        <taxon>malvids</taxon>
        <taxon>Malvales</taxon>
        <taxon>Dipterocarpaceae</taxon>
        <taxon>Rubroshorea</taxon>
    </lineage>
</organism>
<name>A0AAV5IAX4_9ROSI</name>
<dbReference type="PANTHER" id="PTHR46277">
    <property type="entry name" value="OS03G0850700 PROTEIN"/>
    <property type="match status" value="1"/>
</dbReference>
<comment type="caution">
    <text evidence="2">The sequence shown here is derived from an EMBL/GenBank/DDBJ whole genome shotgun (WGS) entry which is preliminary data.</text>
</comment>
<dbReference type="InterPro" id="IPR036865">
    <property type="entry name" value="CRAL-TRIO_dom_sf"/>
</dbReference>
<dbReference type="AlphaFoldDB" id="A0AAV5IAX4"/>
<dbReference type="Pfam" id="PF00650">
    <property type="entry name" value="CRAL_TRIO"/>
    <property type="match status" value="1"/>
</dbReference>
<dbReference type="SUPFAM" id="SSF52087">
    <property type="entry name" value="CRAL/TRIO domain"/>
    <property type="match status" value="1"/>
</dbReference>
<dbReference type="PANTHER" id="PTHR46277:SF3">
    <property type="entry name" value="BINDING PROTEIN, PUTATIVE-RELATED"/>
    <property type="match status" value="1"/>
</dbReference>
<sequence length="72" mass="8162">MQGVDKRRQSVIVLFGSRHKPGGKGSLEEFKRYCVYCLDKICARIPEGQKKFVAIAELEGWGYSNCDIHVDT</sequence>
<proteinExistence type="predicted"/>
<gene>
    <name evidence="2" type="ORF">SLEP1_g9533</name>
</gene>
<keyword evidence="3" id="KW-1185">Reference proteome</keyword>
<reference evidence="2 3" key="1">
    <citation type="journal article" date="2021" name="Commun. Biol.">
        <title>The genome of Shorea leprosula (Dipterocarpaceae) highlights the ecological relevance of drought in aseasonal tropical rainforests.</title>
        <authorList>
            <person name="Ng K.K.S."/>
            <person name="Kobayashi M.J."/>
            <person name="Fawcett J.A."/>
            <person name="Hatakeyama M."/>
            <person name="Paape T."/>
            <person name="Ng C.H."/>
            <person name="Ang C.C."/>
            <person name="Tnah L.H."/>
            <person name="Lee C.T."/>
            <person name="Nishiyama T."/>
            <person name="Sese J."/>
            <person name="O'Brien M.J."/>
            <person name="Copetti D."/>
            <person name="Mohd Noor M.I."/>
            <person name="Ong R.C."/>
            <person name="Putra M."/>
            <person name="Sireger I.Z."/>
            <person name="Indrioko S."/>
            <person name="Kosugi Y."/>
            <person name="Izuno A."/>
            <person name="Isagi Y."/>
            <person name="Lee S.L."/>
            <person name="Shimizu K.K."/>
        </authorList>
    </citation>
    <scope>NUCLEOTIDE SEQUENCE [LARGE SCALE GENOMIC DNA]</scope>
    <source>
        <strain evidence="2">214</strain>
    </source>
</reference>
<evidence type="ECO:0000313" key="3">
    <source>
        <dbReference type="Proteomes" id="UP001054252"/>
    </source>
</evidence>
<dbReference type="EMBL" id="BPVZ01000010">
    <property type="protein sequence ID" value="GKU96285.1"/>
    <property type="molecule type" value="Genomic_DNA"/>
</dbReference>
<dbReference type="Proteomes" id="UP001054252">
    <property type="component" value="Unassembled WGS sequence"/>
</dbReference>
<accession>A0AAV5IAX4</accession>
<protein>
    <recommendedName>
        <fullName evidence="1">CRAL-TRIO domain-containing protein</fullName>
    </recommendedName>
</protein>
<evidence type="ECO:0000313" key="2">
    <source>
        <dbReference type="EMBL" id="GKU96285.1"/>
    </source>
</evidence>